<accession>A0A323UJ00</accession>
<comment type="caution">
    <text evidence="2">The sequence shown here is derived from an EMBL/GenBank/DDBJ whole genome shotgun (WGS) entry which is preliminary data.</text>
</comment>
<dbReference type="Gene3D" id="3.30.420.180">
    <property type="entry name" value="CobE/GbiG C-terminal domain"/>
    <property type="match status" value="1"/>
</dbReference>
<dbReference type="OrthoDB" id="8140795at2"/>
<name>A0A323UJ00_RHOPL</name>
<sequence length="130" mass="12922">MTAVVIGIGFRSAASSSSIIDVIEAARRAAAPHQPSALATAADKAAHSSLREAATATALPVLPIETAALDQAAARITTSSAVVAHHRGVGSVCEAAALAAAGPTARLIVSRLISQDRLATAAVAIEEPLP</sequence>
<dbReference type="GO" id="GO:0009236">
    <property type="term" value="P:cobalamin biosynthetic process"/>
    <property type="evidence" value="ECO:0007669"/>
    <property type="project" value="InterPro"/>
</dbReference>
<dbReference type="EMBL" id="QKQS01000008">
    <property type="protein sequence ID" value="PZA13042.1"/>
    <property type="molecule type" value="Genomic_DNA"/>
</dbReference>
<dbReference type="Proteomes" id="UP000248134">
    <property type="component" value="Unassembled WGS sequence"/>
</dbReference>
<organism evidence="2 3">
    <name type="scientific">Rhodopseudomonas palustris</name>
    <dbReference type="NCBI Taxonomy" id="1076"/>
    <lineage>
        <taxon>Bacteria</taxon>
        <taxon>Pseudomonadati</taxon>
        <taxon>Pseudomonadota</taxon>
        <taxon>Alphaproteobacteria</taxon>
        <taxon>Hyphomicrobiales</taxon>
        <taxon>Nitrobacteraceae</taxon>
        <taxon>Rhodopseudomonas</taxon>
    </lineage>
</organism>
<evidence type="ECO:0000313" key="3">
    <source>
        <dbReference type="Proteomes" id="UP000248134"/>
    </source>
</evidence>
<proteinExistence type="predicted"/>
<protein>
    <submittedName>
        <fullName evidence="2">Cobalamin biosynthesis protein CbiG</fullName>
    </submittedName>
</protein>
<dbReference type="SUPFAM" id="SSF159664">
    <property type="entry name" value="CobE/GbiG C-terminal domain-like"/>
    <property type="match status" value="1"/>
</dbReference>
<evidence type="ECO:0000259" key="1">
    <source>
        <dbReference type="Pfam" id="PF01890"/>
    </source>
</evidence>
<feature type="domain" description="CobE/GbiG C-terminal" evidence="1">
    <location>
        <begin position="4"/>
        <end position="124"/>
    </location>
</feature>
<dbReference type="AlphaFoldDB" id="A0A323UJ00"/>
<dbReference type="InterPro" id="IPR002750">
    <property type="entry name" value="CobE/GbiG_C"/>
</dbReference>
<dbReference type="PANTHER" id="PTHR37477:SF1">
    <property type="entry name" value="COBALT-PRECORRIN-5A HYDROLASE"/>
    <property type="match status" value="1"/>
</dbReference>
<dbReference type="InterPro" id="IPR052553">
    <property type="entry name" value="CbiG_hydrolase"/>
</dbReference>
<dbReference type="PANTHER" id="PTHR37477">
    <property type="entry name" value="COBALT-PRECORRIN-5A HYDROLASE"/>
    <property type="match status" value="1"/>
</dbReference>
<dbReference type="RefSeq" id="WP_110785126.1">
    <property type="nucleotide sequence ID" value="NZ_QKQS01000008.1"/>
</dbReference>
<reference evidence="2 3" key="1">
    <citation type="submission" date="2018-06" db="EMBL/GenBank/DDBJ databases">
        <title>Draft Whole-Genome Sequence of the purple photosynthetic bacterium Rhodospeudomonas palustris XCP.</title>
        <authorList>
            <person name="Rayyan A."/>
            <person name="Meyer T.E."/>
            <person name="Kyndt J.A."/>
        </authorList>
    </citation>
    <scope>NUCLEOTIDE SEQUENCE [LARGE SCALE GENOMIC DNA]</scope>
    <source>
        <strain evidence="2 3">XCP</strain>
    </source>
</reference>
<dbReference type="Pfam" id="PF01890">
    <property type="entry name" value="CbiG_C"/>
    <property type="match status" value="1"/>
</dbReference>
<dbReference type="InterPro" id="IPR036518">
    <property type="entry name" value="CobE/GbiG_C_sf"/>
</dbReference>
<evidence type="ECO:0000313" key="2">
    <source>
        <dbReference type="EMBL" id="PZA13042.1"/>
    </source>
</evidence>
<gene>
    <name evidence="2" type="ORF">DNX69_05935</name>
</gene>